<organism evidence="3 4">
    <name type="scientific">Pedobacter steynii</name>
    <dbReference type="NCBI Taxonomy" id="430522"/>
    <lineage>
        <taxon>Bacteria</taxon>
        <taxon>Pseudomonadati</taxon>
        <taxon>Bacteroidota</taxon>
        <taxon>Sphingobacteriia</taxon>
        <taxon>Sphingobacteriales</taxon>
        <taxon>Sphingobacteriaceae</taxon>
        <taxon>Pedobacter</taxon>
    </lineage>
</organism>
<dbReference type="EMBL" id="FNGY01000009">
    <property type="protein sequence ID" value="SDN79579.1"/>
    <property type="molecule type" value="Genomic_DNA"/>
</dbReference>
<keyword evidence="2" id="KW-1133">Transmembrane helix</keyword>
<evidence type="ECO:0000313" key="3">
    <source>
        <dbReference type="EMBL" id="SDN79579.1"/>
    </source>
</evidence>
<dbReference type="Proteomes" id="UP000183200">
    <property type="component" value="Unassembled WGS sequence"/>
</dbReference>
<evidence type="ECO:0008006" key="5">
    <source>
        <dbReference type="Google" id="ProtNLM"/>
    </source>
</evidence>
<keyword evidence="4" id="KW-1185">Reference proteome</keyword>
<name>A0A1H0EB69_9SPHI</name>
<evidence type="ECO:0000256" key="1">
    <source>
        <dbReference type="SAM" id="MobiDB-lite"/>
    </source>
</evidence>
<feature type="transmembrane region" description="Helical" evidence="2">
    <location>
        <begin position="315"/>
        <end position="334"/>
    </location>
</feature>
<evidence type="ECO:0000313" key="4">
    <source>
        <dbReference type="Proteomes" id="UP000183200"/>
    </source>
</evidence>
<feature type="transmembrane region" description="Helical" evidence="2">
    <location>
        <begin position="114"/>
        <end position="135"/>
    </location>
</feature>
<feature type="transmembrane region" description="Helical" evidence="2">
    <location>
        <begin position="221"/>
        <end position="241"/>
    </location>
</feature>
<dbReference type="AlphaFoldDB" id="A0A1H0EB69"/>
<protein>
    <recommendedName>
        <fullName evidence="5">DUF2157 domain-containing protein</fullName>
    </recommendedName>
</protein>
<feature type="transmembrane region" description="Helical" evidence="2">
    <location>
        <begin position="85"/>
        <end position="102"/>
    </location>
</feature>
<reference evidence="4" key="1">
    <citation type="submission" date="2016-10" db="EMBL/GenBank/DDBJ databases">
        <authorList>
            <person name="Varghese N."/>
            <person name="Submissions S."/>
        </authorList>
    </citation>
    <scope>NUCLEOTIDE SEQUENCE [LARGE SCALE GENOMIC DNA]</scope>
    <source>
        <strain evidence="4">DSM 19110</strain>
    </source>
</reference>
<feature type="transmembrane region" description="Helical" evidence="2">
    <location>
        <begin position="48"/>
        <end position="73"/>
    </location>
</feature>
<feature type="region of interest" description="Disordered" evidence="1">
    <location>
        <begin position="371"/>
        <end position="392"/>
    </location>
</feature>
<feature type="transmembrane region" description="Helical" evidence="2">
    <location>
        <begin position="147"/>
        <end position="180"/>
    </location>
</feature>
<proteinExistence type="predicted"/>
<feature type="compositionally biased region" description="Gly residues" evidence="1">
    <location>
        <begin position="377"/>
        <end position="392"/>
    </location>
</feature>
<feature type="transmembrane region" description="Helical" evidence="2">
    <location>
        <begin position="261"/>
        <end position="279"/>
    </location>
</feature>
<evidence type="ECO:0000256" key="2">
    <source>
        <dbReference type="SAM" id="Phobius"/>
    </source>
</evidence>
<keyword evidence="2" id="KW-0472">Membrane</keyword>
<sequence>MIIYNKTWLKNLDLQNQLKRAQRLGDITAEELKHIEEKYPVGFYMPNIFIRTGLFILTLIITSFAGGLLSLILSSINNLITSPGYWLFLGIISYIALELIVQRMHHFRSGVDDSLMWTAAGLIVSAFIGYLTIVLRNGLSGPFESYLFGFTLVLAGYFALRFADMLMAVVSFLSLIFFLFFSREIFGFYAAAILPFLIILVSAGVYFLCVSWKKHKDYENCLTAVQVFCLLIGYAAGNYFVVKEMGSTISQPLQEGEGIPLGWFFWTWTIVIPFVYIALGLKRKDVILLRSGLILIAAAAFTFRNYYHIMPIEGALSLVGAALLAISYGVIHYLKTPKKGFTYEEFDDDQLMDKIRVESLIVGETFSGPAAAPEGSRMGGGSFGGGGSSADF</sequence>
<feature type="transmembrane region" description="Helical" evidence="2">
    <location>
        <begin position="186"/>
        <end position="209"/>
    </location>
</feature>
<keyword evidence="2" id="KW-0812">Transmembrane</keyword>
<gene>
    <name evidence="3" type="ORF">SAMN05421820_109239</name>
</gene>
<accession>A0A1H0EB69</accession>
<dbReference type="OrthoDB" id="660047at2"/>
<feature type="transmembrane region" description="Helical" evidence="2">
    <location>
        <begin position="286"/>
        <end position="303"/>
    </location>
</feature>
<dbReference type="RefSeq" id="WP_074611466.1">
    <property type="nucleotide sequence ID" value="NZ_FNGY01000009.1"/>
</dbReference>